<accession>A0A1T4N5L7</accession>
<evidence type="ECO:0000313" key="2">
    <source>
        <dbReference type="EMBL" id="SJZ74431.1"/>
    </source>
</evidence>
<gene>
    <name evidence="2" type="ORF">SAMN02745973_01565</name>
</gene>
<dbReference type="InterPro" id="IPR019121">
    <property type="entry name" value="CRISPR-assoc_CXXC-CXXC_dom"/>
</dbReference>
<dbReference type="RefSeq" id="WP_087678974.1">
    <property type="nucleotide sequence ID" value="NZ_FUWV01000009.1"/>
</dbReference>
<dbReference type="AlphaFoldDB" id="A0A1T4N5L7"/>
<dbReference type="Pfam" id="PF09706">
    <property type="entry name" value="Cas_CXXC_CXXC"/>
    <property type="match status" value="1"/>
</dbReference>
<dbReference type="EMBL" id="FUWV01000009">
    <property type="protein sequence ID" value="SJZ74431.1"/>
    <property type="molecule type" value="Genomic_DNA"/>
</dbReference>
<proteinExistence type="predicted"/>
<organism evidence="2 3">
    <name type="scientific">Garciella nitratireducens DSM 15102</name>
    <dbReference type="NCBI Taxonomy" id="1121911"/>
    <lineage>
        <taxon>Bacteria</taxon>
        <taxon>Bacillati</taxon>
        <taxon>Bacillota</taxon>
        <taxon>Clostridia</taxon>
        <taxon>Eubacteriales</taxon>
        <taxon>Eubacteriaceae</taxon>
        <taxon>Garciella</taxon>
    </lineage>
</organism>
<dbReference type="Proteomes" id="UP000196365">
    <property type="component" value="Unassembled WGS sequence"/>
</dbReference>
<dbReference type="OrthoDB" id="5540852at2"/>
<feature type="domain" description="CRISPR-associated protein CXXC-CXXC" evidence="1">
    <location>
        <begin position="224"/>
        <end position="284"/>
    </location>
</feature>
<evidence type="ECO:0000313" key="3">
    <source>
        <dbReference type="Proteomes" id="UP000196365"/>
    </source>
</evidence>
<protein>
    <submittedName>
        <fullName evidence="2">CRISPR-associated protein Cst1</fullName>
    </submittedName>
</protein>
<reference evidence="2 3" key="1">
    <citation type="submission" date="2017-02" db="EMBL/GenBank/DDBJ databases">
        <authorList>
            <person name="Peterson S.W."/>
        </authorList>
    </citation>
    <scope>NUCLEOTIDE SEQUENCE [LARGE SCALE GENOMIC DNA]</scope>
    <source>
        <strain evidence="2 3">DSM 15102</strain>
    </source>
</reference>
<evidence type="ECO:0000259" key="1">
    <source>
        <dbReference type="Pfam" id="PF09706"/>
    </source>
</evidence>
<keyword evidence="3" id="KW-1185">Reference proteome</keyword>
<sequence>MGEKIKIYLSDWQFNAGIVGLYNILEYAKDEVAINDQYIEIELEMLKNFEKKYFNYFIEKYKETTPWYRIVSYKPIMETHENNNFENFDKKSLDYLNDYIKMVKDYLKRPNYKKVYSFVENDKDIISLEKELKTIYIKKSDKVEDKIDEVKNRFKTIKEIIDYCNSEDGKKYMAAKGVIYNIINNGWNGVCFLNALTKEHDVYKDYKEYFVDETINYLKSDKEKFKYNCFVCDRKMNNMNNDLSFLNKTGFNVSNKPSHVWYFANDVAICDLCKFVYSCLPAGFVYAYDKGIFINSNTSVEDLLKINRKLRDDILNKDDSDYRSLTYRTLVKAINEQHSSKIQYELQDIQIVRYENERYRFNLLSKEVLKVIRESEKELKSLMNTGYRELRTNFSIYDITIDRLLNNYNMFTLIYKLLIYKITNSQSITTYYHMGHVMNLIIINVNYLKGVEDMDKVKENKELVRKARSYGYYLRQEYLNKDRDADKNKIRGVSYRLLNALKTRNAEMFMHNVITSYMYVGETIPKKLTIALENEEILGIIGYAFVTGLNGGEYKDKNQNGGENNEN</sequence>
<dbReference type="CDD" id="cd09754">
    <property type="entry name" value="Cas8a1_I-A"/>
    <property type="match status" value="1"/>
</dbReference>
<name>A0A1T4N5L7_9FIRM</name>